<comment type="caution">
    <text evidence="2">The sequence shown here is derived from an EMBL/GenBank/DDBJ whole genome shotgun (WGS) entry which is preliminary data.</text>
</comment>
<accession>A0A5C7FJ33</accession>
<keyword evidence="1" id="KW-0732">Signal</keyword>
<dbReference type="Proteomes" id="UP000321907">
    <property type="component" value="Unassembled WGS sequence"/>
</dbReference>
<evidence type="ECO:0000313" key="3">
    <source>
        <dbReference type="Proteomes" id="UP000321907"/>
    </source>
</evidence>
<feature type="chain" id="PRO_5022926615" evidence="1">
    <location>
        <begin position="31"/>
        <end position="123"/>
    </location>
</feature>
<name>A0A5C7FJ33_9BACT</name>
<dbReference type="RefSeq" id="WP_147932681.1">
    <property type="nucleotide sequence ID" value="NZ_VOXD01000047.1"/>
</dbReference>
<reference evidence="2 3" key="1">
    <citation type="submission" date="2019-08" db="EMBL/GenBank/DDBJ databases">
        <title>Lewinella sp. strain SSH13 Genome sequencing and assembly.</title>
        <authorList>
            <person name="Kim I."/>
        </authorList>
    </citation>
    <scope>NUCLEOTIDE SEQUENCE [LARGE SCALE GENOMIC DNA]</scope>
    <source>
        <strain evidence="2 3">SSH13</strain>
    </source>
</reference>
<dbReference type="OrthoDB" id="1453440at2"/>
<evidence type="ECO:0000256" key="1">
    <source>
        <dbReference type="SAM" id="SignalP"/>
    </source>
</evidence>
<protein>
    <submittedName>
        <fullName evidence="2">Uncharacterized protein</fullName>
    </submittedName>
</protein>
<dbReference type="EMBL" id="VOXD01000047">
    <property type="protein sequence ID" value="TXF85426.1"/>
    <property type="molecule type" value="Genomic_DNA"/>
</dbReference>
<proteinExistence type="predicted"/>
<keyword evidence="3" id="KW-1185">Reference proteome</keyword>
<feature type="signal peptide" evidence="1">
    <location>
        <begin position="1"/>
        <end position="30"/>
    </location>
</feature>
<sequence>MHFNSLLPILRRSGALVLALSITISSFTSCMTTKTPVGEFQQQRGEVYKYGKGKQLWLFGGLLPIGRTNVNTPDHGNCEVVTRYTFGDVLINVATLGILHTYTIKVNAKRTPRTSTNPTTSGN</sequence>
<organism evidence="2 3">
    <name type="scientific">Neolewinella aurantiaca</name>
    <dbReference type="NCBI Taxonomy" id="2602767"/>
    <lineage>
        <taxon>Bacteria</taxon>
        <taxon>Pseudomonadati</taxon>
        <taxon>Bacteroidota</taxon>
        <taxon>Saprospiria</taxon>
        <taxon>Saprospirales</taxon>
        <taxon>Lewinellaceae</taxon>
        <taxon>Neolewinella</taxon>
    </lineage>
</organism>
<dbReference type="AlphaFoldDB" id="A0A5C7FJ33"/>
<evidence type="ECO:0000313" key="2">
    <source>
        <dbReference type="EMBL" id="TXF85426.1"/>
    </source>
</evidence>
<gene>
    <name evidence="2" type="ORF">FUA23_20660</name>
</gene>